<name>A0AAD9MU55_9ANNE</name>
<accession>A0AAD9MU55</accession>
<evidence type="ECO:0000313" key="1">
    <source>
        <dbReference type="EMBL" id="KAK2143124.1"/>
    </source>
</evidence>
<proteinExistence type="predicted"/>
<gene>
    <name evidence="1" type="ORF">LSH36_874g00000</name>
</gene>
<evidence type="ECO:0000313" key="2">
    <source>
        <dbReference type="Proteomes" id="UP001208570"/>
    </source>
</evidence>
<dbReference type="Proteomes" id="UP001208570">
    <property type="component" value="Unassembled WGS sequence"/>
</dbReference>
<comment type="caution">
    <text evidence="1">The sequence shown here is derived from an EMBL/GenBank/DDBJ whole genome shotgun (WGS) entry which is preliminary data.</text>
</comment>
<protein>
    <submittedName>
        <fullName evidence="1">Uncharacterized protein</fullName>
    </submittedName>
</protein>
<sequence>MIGDYTKLGPSQAVQNALKNLISCGQAAKALSGDAAFITSPEMTGKAFLEMIERCDGLCTDPK</sequence>
<organism evidence="1 2">
    <name type="scientific">Paralvinella palmiformis</name>
    <dbReference type="NCBI Taxonomy" id="53620"/>
    <lineage>
        <taxon>Eukaryota</taxon>
        <taxon>Metazoa</taxon>
        <taxon>Spiralia</taxon>
        <taxon>Lophotrochozoa</taxon>
        <taxon>Annelida</taxon>
        <taxon>Polychaeta</taxon>
        <taxon>Sedentaria</taxon>
        <taxon>Canalipalpata</taxon>
        <taxon>Terebellida</taxon>
        <taxon>Terebelliformia</taxon>
        <taxon>Alvinellidae</taxon>
        <taxon>Paralvinella</taxon>
    </lineage>
</organism>
<dbReference type="EMBL" id="JAODUP010000874">
    <property type="protein sequence ID" value="KAK2143124.1"/>
    <property type="molecule type" value="Genomic_DNA"/>
</dbReference>
<keyword evidence="2" id="KW-1185">Reference proteome</keyword>
<dbReference type="AlphaFoldDB" id="A0AAD9MU55"/>
<reference evidence="1" key="1">
    <citation type="journal article" date="2023" name="Mol. Biol. Evol.">
        <title>Third-Generation Sequencing Reveals the Adaptive Role of the Epigenome in Three Deep-Sea Polychaetes.</title>
        <authorList>
            <person name="Perez M."/>
            <person name="Aroh O."/>
            <person name="Sun Y."/>
            <person name="Lan Y."/>
            <person name="Juniper S.K."/>
            <person name="Young C.R."/>
            <person name="Angers B."/>
            <person name="Qian P.Y."/>
        </authorList>
    </citation>
    <scope>NUCLEOTIDE SEQUENCE</scope>
    <source>
        <strain evidence="1">P08H-3</strain>
    </source>
</reference>